<dbReference type="Gene3D" id="1.20.120.160">
    <property type="entry name" value="HPT domain"/>
    <property type="match status" value="1"/>
</dbReference>
<dbReference type="Gene3D" id="3.30.565.10">
    <property type="entry name" value="Histidine kinase-like ATPase, C-terminal domain"/>
    <property type="match status" value="1"/>
</dbReference>
<dbReference type="PROSITE" id="PS50109">
    <property type="entry name" value="HIS_KIN"/>
    <property type="match status" value="1"/>
</dbReference>
<dbReference type="RefSeq" id="WP_319845569.1">
    <property type="nucleotide sequence ID" value="NZ_JAXAFJ010000012.1"/>
</dbReference>
<dbReference type="Pfam" id="PF02518">
    <property type="entry name" value="HATPase_c"/>
    <property type="match status" value="1"/>
</dbReference>
<reference evidence="7 8" key="1">
    <citation type="submission" date="2023-11" db="EMBL/GenBank/DDBJ databases">
        <authorList>
            <person name="Bao R."/>
        </authorList>
    </citation>
    <scope>NUCLEOTIDE SEQUENCE [LARGE SCALE GENOMIC DNA]</scope>
    <source>
        <strain evidence="7 8">PJ23</strain>
    </source>
</reference>
<dbReference type="EC" id="2.7.13.3" evidence="2"/>
<feature type="domain" description="Histidine kinase" evidence="5">
    <location>
        <begin position="147"/>
        <end position="345"/>
    </location>
</feature>
<protein>
    <recommendedName>
        <fullName evidence="2">histidine kinase</fullName>
        <ecNumber evidence="2">2.7.13.3</ecNumber>
    </recommendedName>
</protein>
<keyword evidence="8" id="KW-1185">Reference proteome</keyword>
<organism evidence="7 8">
    <name type="scientific">Terrihabitans rhizophilus</name>
    <dbReference type="NCBI Taxonomy" id="3092662"/>
    <lineage>
        <taxon>Bacteria</taxon>
        <taxon>Pseudomonadati</taxon>
        <taxon>Pseudomonadota</taxon>
        <taxon>Alphaproteobacteria</taxon>
        <taxon>Hyphomicrobiales</taxon>
        <taxon>Terrihabitans</taxon>
    </lineage>
</organism>
<dbReference type="InterPro" id="IPR036641">
    <property type="entry name" value="HPT_dom_sf"/>
</dbReference>
<feature type="domain" description="HPt" evidence="6">
    <location>
        <begin position="1"/>
        <end position="95"/>
    </location>
</feature>
<evidence type="ECO:0000256" key="3">
    <source>
        <dbReference type="ARBA" id="ARBA00023012"/>
    </source>
</evidence>
<comment type="catalytic activity">
    <reaction evidence="1">
        <text>ATP + protein L-histidine = ADP + protein N-phospho-L-histidine.</text>
        <dbReference type="EC" id="2.7.13.3"/>
    </reaction>
</comment>
<dbReference type="InterPro" id="IPR004358">
    <property type="entry name" value="Sig_transdc_His_kin-like_C"/>
</dbReference>
<keyword evidence="4" id="KW-0597">Phosphoprotein</keyword>
<evidence type="ECO:0000259" key="5">
    <source>
        <dbReference type="PROSITE" id="PS50109"/>
    </source>
</evidence>
<dbReference type="PROSITE" id="PS50894">
    <property type="entry name" value="HPT"/>
    <property type="match status" value="1"/>
</dbReference>
<comment type="caution">
    <text evidence="7">The sequence shown here is derived from an EMBL/GenBank/DDBJ whole genome shotgun (WGS) entry which is preliminary data.</text>
</comment>
<dbReference type="CDD" id="cd00088">
    <property type="entry name" value="HPT"/>
    <property type="match status" value="1"/>
</dbReference>
<dbReference type="InterPro" id="IPR008207">
    <property type="entry name" value="Sig_transdc_His_kin_Hpt_dom"/>
</dbReference>
<dbReference type="PANTHER" id="PTHR43395:SF1">
    <property type="entry name" value="CHEMOTAXIS PROTEIN CHEA"/>
    <property type="match status" value="1"/>
</dbReference>
<dbReference type="PRINTS" id="PR00344">
    <property type="entry name" value="BCTRLSENSOR"/>
</dbReference>
<dbReference type="InterPro" id="IPR036890">
    <property type="entry name" value="HATPase_C_sf"/>
</dbReference>
<dbReference type="Pfam" id="PF01627">
    <property type="entry name" value="Hpt"/>
    <property type="match status" value="1"/>
</dbReference>
<dbReference type="InterPro" id="IPR005467">
    <property type="entry name" value="His_kinase_dom"/>
</dbReference>
<dbReference type="InterPro" id="IPR003594">
    <property type="entry name" value="HATPase_dom"/>
</dbReference>
<keyword evidence="7" id="KW-0067">ATP-binding</keyword>
<evidence type="ECO:0000313" key="7">
    <source>
        <dbReference type="EMBL" id="MDX6807431.1"/>
    </source>
</evidence>
<feature type="modified residue" description="Phosphohistidine" evidence="4">
    <location>
        <position position="40"/>
    </location>
</feature>
<dbReference type="SUPFAM" id="SSF55874">
    <property type="entry name" value="ATPase domain of HSP90 chaperone/DNA topoisomerase II/histidine kinase"/>
    <property type="match status" value="1"/>
</dbReference>
<evidence type="ECO:0000256" key="4">
    <source>
        <dbReference type="PROSITE-ProRule" id="PRU00110"/>
    </source>
</evidence>
<evidence type="ECO:0000259" key="6">
    <source>
        <dbReference type="PROSITE" id="PS50894"/>
    </source>
</evidence>
<keyword evidence="7" id="KW-0547">Nucleotide-binding</keyword>
<dbReference type="SMART" id="SM00387">
    <property type="entry name" value="HATPase_c"/>
    <property type="match status" value="1"/>
</dbReference>
<dbReference type="SUPFAM" id="SSF47226">
    <property type="entry name" value="Histidine-containing phosphotransfer domain, HPT domain"/>
    <property type="match status" value="1"/>
</dbReference>
<evidence type="ECO:0000256" key="2">
    <source>
        <dbReference type="ARBA" id="ARBA00012438"/>
    </source>
</evidence>
<dbReference type="PANTHER" id="PTHR43395">
    <property type="entry name" value="SENSOR HISTIDINE KINASE CHEA"/>
    <property type="match status" value="1"/>
</dbReference>
<sequence>MDDLLADFLNEAEAALDAIERELGSPQASKHTAPVLRLFHTIKGTCSFFDFPRVAALAHAAETWMVEIRDGASLQERCPHLLAAVERIRWLLDVVEAQGSEPPGDDADITESKGIGAAVLTQGAWVLGLERYDPALAAVRSRLAGVSERMRLAIEQNEQVPVSLAWHKLPRILRHLARDLRRDVDLHLEGGGTPVPKGLVEALDDPLIQLVRNCLAHGIEDDETRLLLGKAVPGRIAISARAEEDRLLLSVSDDGCGLDHDKIAKTALARGLVTPDELASMTREEVFGFIFAPGFSTFSAVSMLAGRGIGLDIVKHVVDERGGSIVLDSRPGQGTRILLDLPMAAREPSVDDIRLAGQQALAPKNWR</sequence>
<evidence type="ECO:0000313" key="8">
    <source>
        <dbReference type="Proteomes" id="UP001274321"/>
    </source>
</evidence>
<dbReference type="GO" id="GO:0005524">
    <property type="term" value="F:ATP binding"/>
    <property type="evidence" value="ECO:0007669"/>
    <property type="project" value="UniProtKB-KW"/>
</dbReference>
<gene>
    <name evidence="7" type="ORF">SCD90_15285</name>
</gene>
<accession>A0ABU4RS46</accession>
<proteinExistence type="predicted"/>
<dbReference type="EMBL" id="JAXAFJ010000012">
    <property type="protein sequence ID" value="MDX6807431.1"/>
    <property type="molecule type" value="Genomic_DNA"/>
</dbReference>
<keyword evidence="3" id="KW-0902">Two-component regulatory system</keyword>
<dbReference type="SMART" id="SM00073">
    <property type="entry name" value="HPT"/>
    <property type="match status" value="1"/>
</dbReference>
<evidence type="ECO:0000256" key="1">
    <source>
        <dbReference type="ARBA" id="ARBA00000085"/>
    </source>
</evidence>
<dbReference type="Proteomes" id="UP001274321">
    <property type="component" value="Unassembled WGS sequence"/>
</dbReference>
<name>A0ABU4RS46_9HYPH</name>
<dbReference type="InterPro" id="IPR051315">
    <property type="entry name" value="Bact_Chemotaxis_CheA"/>
</dbReference>